<reference evidence="1 2" key="2">
    <citation type="submission" date="2019-01" db="EMBL/GenBank/DDBJ databases">
        <title>The decoding of complex shrimp genome reveals the adaptation for benthos swimmer, frequently molting mechanism and breeding impact on genome.</title>
        <authorList>
            <person name="Sun Y."/>
            <person name="Gao Y."/>
            <person name="Yu Y."/>
        </authorList>
    </citation>
    <scope>NUCLEOTIDE SEQUENCE [LARGE SCALE GENOMIC DNA]</scope>
    <source>
        <tissue evidence="1">Muscle</tissue>
    </source>
</reference>
<evidence type="ECO:0000313" key="2">
    <source>
        <dbReference type="Proteomes" id="UP000283509"/>
    </source>
</evidence>
<dbReference type="OrthoDB" id="6382053at2759"/>
<reference evidence="1 2" key="1">
    <citation type="submission" date="2018-04" db="EMBL/GenBank/DDBJ databases">
        <authorList>
            <person name="Zhang X."/>
            <person name="Yuan J."/>
            <person name="Li F."/>
            <person name="Xiang J."/>
        </authorList>
    </citation>
    <scope>NUCLEOTIDE SEQUENCE [LARGE SCALE GENOMIC DNA]</scope>
    <source>
        <tissue evidence="1">Muscle</tissue>
    </source>
</reference>
<dbReference type="EMBL" id="QCYY01002554">
    <property type="protein sequence ID" value="ROT69541.1"/>
    <property type="molecule type" value="Genomic_DNA"/>
</dbReference>
<dbReference type="AlphaFoldDB" id="A0A3R7QJJ7"/>
<name>A0A3R7QJJ7_PENVA</name>
<sequence length="492" mass="55253">MKSKRCAEVGGHPSPPSLFYTQNYHKTSCKRSKRPLLSVSVVLDTRAVLVSLAAHLGDKVLSGQPTPHGEVPQIEGRVIGLYSQMSWRDAGVPITAALICGISLCRMWRLTATLLLLALVSAEPQGYNYPEPDNQYLPPAKCKLAPVTSVVYNTQLQTSVRLQTVNQVNTQYRTTTIVRQQVVPTTLFQTRVQTQVQYQTSVVQRTSIRAIDRFVTQTIPSPPVVQTRFITSTRVVPQVNYVTRTQVQTQVVPVEVTRTQIRTVNQPVTNYETQARQETRVVTIPGRDVVQTRVQTVVQTSIVRSQQPANTRFVTSTRVQQVVQTSVVRGQDVVRTTVAQRQQIIPFTSVNTRFENAVATREQVVTRTNVATQTRVQTQVVPQEVVRTQVVPTTIYTTLFETRVQPFTQVQTVVRTQYVTPAPVVQTRQEVRTSVVQVPGQDRVVNQEVVQTQQRQEVVYRTVNQPRQVTVTQTVTSTCGYNYNAPAVPFNF</sequence>
<comment type="caution">
    <text evidence="1">The sequence shown here is derived from an EMBL/GenBank/DDBJ whole genome shotgun (WGS) entry which is preliminary data.</text>
</comment>
<evidence type="ECO:0000313" key="1">
    <source>
        <dbReference type="EMBL" id="ROT69541.1"/>
    </source>
</evidence>
<accession>A0A3R7QJJ7</accession>
<organism evidence="1 2">
    <name type="scientific">Penaeus vannamei</name>
    <name type="common">Whiteleg shrimp</name>
    <name type="synonym">Litopenaeus vannamei</name>
    <dbReference type="NCBI Taxonomy" id="6689"/>
    <lineage>
        <taxon>Eukaryota</taxon>
        <taxon>Metazoa</taxon>
        <taxon>Ecdysozoa</taxon>
        <taxon>Arthropoda</taxon>
        <taxon>Crustacea</taxon>
        <taxon>Multicrustacea</taxon>
        <taxon>Malacostraca</taxon>
        <taxon>Eumalacostraca</taxon>
        <taxon>Eucarida</taxon>
        <taxon>Decapoda</taxon>
        <taxon>Dendrobranchiata</taxon>
        <taxon>Penaeoidea</taxon>
        <taxon>Penaeidae</taxon>
        <taxon>Penaeus</taxon>
    </lineage>
</organism>
<protein>
    <recommendedName>
        <fullName evidence="3">Zonadhesin</fullName>
    </recommendedName>
</protein>
<proteinExistence type="predicted"/>
<dbReference type="Proteomes" id="UP000283509">
    <property type="component" value="Unassembled WGS sequence"/>
</dbReference>
<gene>
    <name evidence="1" type="ORF">C7M84_012235</name>
</gene>
<evidence type="ECO:0008006" key="3">
    <source>
        <dbReference type="Google" id="ProtNLM"/>
    </source>
</evidence>
<keyword evidence="2" id="KW-1185">Reference proteome</keyword>